<dbReference type="EMBL" id="MCBS01024668">
    <property type="protein sequence ID" value="RKF72851.1"/>
    <property type="molecule type" value="Genomic_DNA"/>
</dbReference>
<dbReference type="InterPro" id="IPR040855">
    <property type="entry name" value="ORC_WH_C"/>
</dbReference>
<name>A0A420IE98_9PEZI</name>
<dbReference type="GO" id="GO:0003688">
    <property type="term" value="F:DNA replication origin binding"/>
    <property type="evidence" value="ECO:0007669"/>
    <property type="project" value="TreeGrafter"/>
</dbReference>
<keyword evidence="5" id="KW-0539">Nucleus</keyword>
<feature type="domain" description="Origin recognition complex subunit 3 winged helix C-terminal" evidence="7">
    <location>
        <begin position="603"/>
        <end position="702"/>
    </location>
</feature>
<evidence type="ECO:0000256" key="4">
    <source>
        <dbReference type="ARBA" id="ARBA00023125"/>
    </source>
</evidence>
<dbReference type="Pfam" id="PF18137">
    <property type="entry name" value="WHD_ORC"/>
    <property type="match status" value="1"/>
</dbReference>
<comment type="caution">
    <text evidence="8">The sequence shown here is derived from an EMBL/GenBank/DDBJ whole genome shotgun (WGS) entry which is preliminary data.</text>
</comment>
<dbReference type="GO" id="GO:0005656">
    <property type="term" value="C:nuclear pre-replicative complex"/>
    <property type="evidence" value="ECO:0007669"/>
    <property type="project" value="TreeGrafter"/>
</dbReference>
<evidence type="ECO:0000313" key="9">
    <source>
        <dbReference type="Proteomes" id="UP000285326"/>
    </source>
</evidence>
<dbReference type="AlphaFoldDB" id="A0A420IE98"/>
<evidence type="ECO:0000313" key="8">
    <source>
        <dbReference type="EMBL" id="RKF72851.1"/>
    </source>
</evidence>
<dbReference type="Pfam" id="PF07034">
    <property type="entry name" value="ORC3_N"/>
    <property type="match status" value="1"/>
</dbReference>
<dbReference type="InterPro" id="IPR020795">
    <property type="entry name" value="ORC3"/>
</dbReference>
<evidence type="ECO:0000256" key="5">
    <source>
        <dbReference type="ARBA" id="ARBA00023242"/>
    </source>
</evidence>
<protein>
    <submittedName>
        <fullName evidence="8">Origin recognition complex subunit 3</fullName>
    </submittedName>
</protein>
<dbReference type="Proteomes" id="UP000285326">
    <property type="component" value="Unassembled WGS sequence"/>
</dbReference>
<dbReference type="GO" id="GO:0005664">
    <property type="term" value="C:nuclear origin of replication recognition complex"/>
    <property type="evidence" value="ECO:0007669"/>
    <property type="project" value="InterPro"/>
</dbReference>
<evidence type="ECO:0000256" key="3">
    <source>
        <dbReference type="ARBA" id="ARBA00022705"/>
    </source>
</evidence>
<keyword evidence="3" id="KW-0235">DNA replication</keyword>
<sequence length="705" mass="80302">MSIDEDKQDIIGFDSTDYQPCYIYPQPQITNGGSAARSVKKRKVNQPYDLFEFKPLFNGAENKGCRKFRRELFNQAWSKTSSRIQEILDSANEIVVDNISCFVQDARAKTENHEIPTGFIITGPNISCQEHLFKQISCRLRSDQTGPIVVLRSAEVSTLKSVLKQLIRDTINQVVDEDDHGTLFEYENGRKLLNYDLTILYNFVKMNPDVPITVAYQDSEAFDITLLDEMITLLSSWRDRIPFVLLLGIATSVDLFNERISRAASRRLSGTQFDVEQNNKLLQRIFLRAVAGAKTPVRLGPELTLVIIEHQNDHLQSVQAFVSAIKFAYMCHYYLDALSIFNSTGNTKHLSSIVQREHFEAIRMLPSFRSLIESKCGSDGSKEQLLQAQLLLTDDKFLLAEVENTIKFRDIAESRLVQAIHILKKASPKNIPITELYLAAYKGCLGNSKYVLDVLESIKRMMPNEIIDFIENIIYSIQHGDSEMDLPGLEIKENEFIPELSKIKSRISVLEKLCFKAGKDLKSSYAIHNKGIRTTVVAQRVQLSYESSILSNEDKEFTSLVDSISQLLKNYFSFTHPQNQFLNEVWTFDNVERYREVFTPRPRAAIERALSSPSDYLKNSGTTQNRPPATAILYQMYLESGSQINVFDLWTSFSNSVGVCTGKTVDERDVLVSFYRALSDLKILGMVKQSKRKSDHLSKLLWKGL</sequence>
<evidence type="ECO:0000256" key="1">
    <source>
        <dbReference type="ARBA" id="ARBA00004123"/>
    </source>
</evidence>
<organism evidence="8 9">
    <name type="scientific">Golovinomyces cichoracearum</name>
    <dbReference type="NCBI Taxonomy" id="62708"/>
    <lineage>
        <taxon>Eukaryota</taxon>
        <taxon>Fungi</taxon>
        <taxon>Dikarya</taxon>
        <taxon>Ascomycota</taxon>
        <taxon>Pezizomycotina</taxon>
        <taxon>Leotiomycetes</taxon>
        <taxon>Erysiphales</taxon>
        <taxon>Erysiphaceae</taxon>
        <taxon>Golovinomyces</taxon>
    </lineage>
</organism>
<evidence type="ECO:0000256" key="2">
    <source>
        <dbReference type="ARBA" id="ARBA00010977"/>
    </source>
</evidence>
<evidence type="ECO:0000259" key="7">
    <source>
        <dbReference type="Pfam" id="PF18137"/>
    </source>
</evidence>
<dbReference type="CDD" id="cd20704">
    <property type="entry name" value="Orc3"/>
    <property type="match status" value="2"/>
</dbReference>
<evidence type="ECO:0000259" key="6">
    <source>
        <dbReference type="Pfam" id="PF07034"/>
    </source>
</evidence>
<accession>A0A420IE98</accession>
<keyword evidence="4" id="KW-0238">DNA-binding</keyword>
<dbReference type="PANTHER" id="PTHR12748">
    <property type="entry name" value="ORIGIN RECOGNITION COMPLEX SUBUNIT 3"/>
    <property type="match status" value="1"/>
</dbReference>
<gene>
    <name evidence="8" type="ORF">GcM1_246062</name>
</gene>
<reference evidence="8 9" key="1">
    <citation type="journal article" date="2018" name="BMC Genomics">
        <title>Comparative genome analyses reveal sequence features reflecting distinct modes of host-adaptation between dicot and monocot powdery mildew.</title>
        <authorList>
            <person name="Wu Y."/>
            <person name="Ma X."/>
            <person name="Pan Z."/>
            <person name="Kale S.D."/>
            <person name="Song Y."/>
            <person name="King H."/>
            <person name="Zhang Q."/>
            <person name="Presley C."/>
            <person name="Deng X."/>
            <person name="Wei C.I."/>
            <person name="Xiao S."/>
        </authorList>
    </citation>
    <scope>NUCLEOTIDE SEQUENCE [LARGE SCALE GENOMIC DNA]</scope>
    <source>
        <strain evidence="8">UMSG1</strain>
    </source>
</reference>
<dbReference type="GO" id="GO:0031261">
    <property type="term" value="C:DNA replication preinitiation complex"/>
    <property type="evidence" value="ECO:0007669"/>
    <property type="project" value="TreeGrafter"/>
</dbReference>
<comment type="subcellular location">
    <subcellularLocation>
        <location evidence="1">Nucleus</location>
    </subcellularLocation>
</comment>
<dbReference type="PANTHER" id="PTHR12748:SF0">
    <property type="entry name" value="ORIGIN RECOGNITION COMPLEX SUBUNIT 3"/>
    <property type="match status" value="1"/>
</dbReference>
<dbReference type="GO" id="GO:0006270">
    <property type="term" value="P:DNA replication initiation"/>
    <property type="evidence" value="ECO:0007669"/>
    <property type="project" value="TreeGrafter"/>
</dbReference>
<comment type="similarity">
    <text evidence="2">Belongs to the ORC3 family.</text>
</comment>
<proteinExistence type="inferred from homology"/>
<feature type="domain" description="Origin recognition complex subunit 3 N-terminal" evidence="6">
    <location>
        <begin position="44"/>
        <end position="341"/>
    </location>
</feature>
<dbReference type="InterPro" id="IPR045667">
    <property type="entry name" value="ORC3_N"/>
</dbReference>